<dbReference type="InterPro" id="IPR002641">
    <property type="entry name" value="PNPLA_dom"/>
</dbReference>
<evidence type="ECO:0000259" key="6">
    <source>
        <dbReference type="PROSITE" id="PS51635"/>
    </source>
</evidence>
<dbReference type="AlphaFoldDB" id="A0A6I9SWK8"/>
<evidence type="ECO:0000256" key="5">
    <source>
        <dbReference type="PROSITE-ProRule" id="PRU01161"/>
    </source>
</evidence>
<evidence type="ECO:0000256" key="2">
    <source>
        <dbReference type="ARBA" id="ARBA00022801"/>
    </source>
</evidence>
<dbReference type="SUPFAM" id="SSF52151">
    <property type="entry name" value="FabD/lysophospholipase-like"/>
    <property type="match status" value="1"/>
</dbReference>
<organism evidence="7 8">
    <name type="scientific">Sesamum indicum</name>
    <name type="common">Oriental sesame</name>
    <name type="synonym">Sesamum orientale</name>
    <dbReference type="NCBI Taxonomy" id="4182"/>
    <lineage>
        <taxon>Eukaryota</taxon>
        <taxon>Viridiplantae</taxon>
        <taxon>Streptophyta</taxon>
        <taxon>Embryophyta</taxon>
        <taxon>Tracheophyta</taxon>
        <taxon>Spermatophyta</taxon>
        <taxon>Magnoliopsida</taxon>
        <taxon>eudicotyledons</taxon>
        <taxon>Gunneridae</taxon>
        <taxon>Pentapetalae</taxon>
        <taxon>asterids</taxon>
        <taxon>lamiids</taxon>
        <taxon>Lamiales</taxon>
        <taxon>Pedaliaceae</taxon>
        <taxon>Sesamum</taxon>
    </lineage>
</organism>
<reference evidence="8" key="1">
    <citation type="submission" date="2025-08" db="UniProtKB">
        <authorList>
            <consortium name="RefSeq"/>
        </authorList>
    </citation>
    <scope>IDENTIFICATION</scope>
</reference>
<dbReference type="Gramene" id="SIN_1006317.t">
    <property type="protein sequence ID" value="SIN_1006317.t"/>
    <property type="gene ID" value="SIN_1006317"/>
</dbReference>
<dbReference type="GeneID" id="105159628"/>
<dbReference type="GO" id="GO:0016042">
    <property type="term" value="P:lipid catabolic process"/>
    <property type="evidence" value="ECO:0007669"/>
    <property type="project" value="UniProtKB-KW"/>
</dbReference>
<dbReference type="Gene3D" id="3.40.1090.10">
    <property type="entry name" value="Cytosolic phospholipase A2 catalytic domain"/>
    <property type="match status" value="1"/>
</dbReference>
<dbReference type="PANTHER" id="PTHR32241:SF12">
    <property type="entry name" value="OS03G0784100 PROTEIN"/>
    <property type="match status" value="1"/>
</dbReference>
<proteinExistence type="inferred from homology"/>
<dbReference type="RefSeq" id="XP_011075042.1">
    <property type="nucleotide sequence ID" value="XM_011076740.2"/>
</dbReference>
<dbReference type="Proteomes" id="UP000504604">
    <property type="component" value="Linkage group LG4"/>
</dbReference>
<dbReference type="GO" id="GO:0016787">
    <property type="term" value="F:hydrolase activity"/>
    <property type="evidence" value="ECO:0007669"/>
    <property type="project" value="UniProtKB-KW"/>
</dbReference>
<dbReference type="PANTHER" id="PTHR32241">
    <property type="entry name" value="PATATIN-LIKE PROTEIN 6"/>
    <property type="match status" value="1"/>
</dbReference>
<evidence type="ECO:0000256" key="4">
    <source>
        <dbReference type="ARBA" id="ARBA00023098"/>
    </source>
</evidence>
<evidence type="ECO:0000256" key="3">
    <source>
        <dbReference type="ARBA" id="ARBA00022963"/>
    </source>
</evidence>
<gene>
    <name evidence="8" type="primary">LOC105159628</name>
</gene>
<dbReference type="PROSITE" id="PS51635">
    <property type="entry name" value="PNPLA"/>
    <property type="match status" value="1"/>
</dbReference>
<evidence type="ECO:0000313" key="8">
    <source>
        <dbReference type="RefSeq" id="XP_011075042.1"/>
    </source>
</evidence>
<keyword evidence="2" id="KW-0378">Hydrolase</keyword>
<dbReference type="OrthoDB" id="630895at2759"/>
<keyword evidence="3" id="KW-0442">Lipid degradation</keyword>
<comment type="similarity">
    <text evidence="1">Belongs to the patatin family.</text>
</comment>
<keyword evidence="7" id="KW-1185">Reference proteome</keyword>
<comment type="caution">
    <text evidence="5">Lacks conserved residue(s) required for the propagation of feature annotation.</text>
</comment>
<evidence type="ECO:0000313" key="7">
    <source>
        <dbReference type="Proteomes" id="UP000504604"/>
    </source>
</evidence>
<evidence type="ECO:0000256" key="1">
    <source>
        <dbReference type="ARBA" id="ARBA00010240"/>
    </source>
</evidence>
<accession>A0A6I9SWK8</accession>
<name>A0A6I9SWK8_SESIN</name>
<protein>
    <submittedName>
        <fullName evidence="8">Patatin-like protein 7</fullName>
    </submittedName>
</protein>
<sequence length="430" mass="47059">MASAALSSTTPPMLHQIHHSNMDVDKLTNQIFSILENKFLFGYQDHHHSLNNHPLSSPAKVRILSIDAAPSTHALLAAKTLLHFQSILRRKSGNPNAQIADFFDVVTGAGAGGVLAALLFTRGKNGSPMFSADDSLKFMVDNCRQLTHYSPSRLFRRPSKADKVLKKLFGDLTLKDTLKPVLIPCYDLRTGAPFLFSRADALEMEGCDFRMAGVCRATVADRAMELKSTDGTKKILAVGAGGGMSNPTAAAITHVLNNKQEFPLCRGVEDLLVLSLGNYGESHSHSVAPNRAMSSPASFLKIAADGAADMVDQAVSMAFGEWRRTNYVRVQGNGRVGGGEEKRRMLRIVEVDEILGEKNVESILFKGKKMVEFTNMEKVEMFAGEVIKEQERRNNSPFPTVVLKQHSTNIYSISPRRSSSATTLSTLSSY</sequence>
<dbReference type="InParanoid" id="A0A6I9SWK8"/>
<keyword evidence="4" id="KW-0443">Lipid metabolism</keyword>
<feature type="domain" description="PNPLA" evidence="6">
    <location>
        <begin position="62"/>
        <end position="252"/>
    </location>
</feature>
<dbReference type="KEGG" id="sind:105159628"/>
<dbReference type="InterPro" id="IPR016035">
    <property type="entry name" value="Acyl_Trfase/lysoPLipase"/>
</dbReference>